<name>A0ABT4KDH4_9HYPH</name>
<proteinExistence type="predicted"/>
<dbReference type="EMBL" id="JAPVOI010000004">
    <property type="protein sequence ID" value="MCZ4089996.1"/>
    <property type="molecule type" value="Genomic_DNA"/>
</dbReference>
<protein>
    <submittedName>
        <fullName evidence="2">Uncharacterized protein</fullName>
    </submittedName>
</protein>
<keyword evidence="3" id="KW-1185">Reference proteome</keyword>
<reference evidence="2" key="1">
    <citation type="submission" date="2022-10" db="EMBL/GenBank/DDBJ databases">
        <title>Whole genome sequencing of three plant growth promoting bacteria isolated from Vachellia tortilis subsp. raddiana in Morocco.</title>
        <authorList>
            <person name="Hnini M."/>
            <person name="Zouagui R."/>
            <person name="Zouagui H."/>
            <person name="Chemao Elfihri M.-W."/>
            <person name="Ibrahimi A."/>
            <person name="Sbabou L."/>
            <person name="Aurag J."/>
        </authorList>
    </citation>
    <scope>NUCLEOTIDE SEQUENCE</scope>
    <source>
        <strain evidence="2">LMR678</strain>
    </source>
</reference>
<accession>A0ABT4KDH4</accession>
<sequence>MMVEPAGRTDVPALTALIEAQAIGNMRVTPSLDRGCRQHVGGENLPFALRTARLHPSYCALSEFGTDQFLGCSDRYSTGWRLDHGPMNYGRMQRAGKDVPHVLIQARSRHPKPMEHEMANKSDRPKNKGESGTAKKNQPGHVGGDDARKAQRWGGGSKASKGSASESDKHNPNSSAKT</sequence>
<evidence type="ECO:0000313" key="3">
    <source>
        <dbReference type="Proteomes" id="UP001079430"/>
    </source>
</evidence>
<evidence type="ECO:0000313" key="2">
    <source>
        <dbReference type="EMBL" id="MCZ4089996.1"/>
    </source>
</evidence>
<comment type="caution">
    <text evidence="2">The sequence shown here is derived from an EMBL/GenBank/DDBJ whole genome shotgun (WGS) entry which is preliminary data.</text>
</comment>
<evidence type="ECO:0000256" key="1">
    <source>
        <dbReference type="SAM" id="MobiDB-lite"/>
    </source>
</evidence>
<dbReference type="Proteomes" id="UP001079430">
    <property type="component" value="Unassembled WGS sequence"/>
</dbReference>
<gene>
    <name evidence="2" type="ORF">O3W52_07920</name>
</gene>
<feature type="compositionally biased region" description="Basic and acidic residues" evidence="1">
    <location>
        <begin position="112"/>
        <end position="129"/>
    </location>
</feature>
<organism evidence="2 3">
    <name type="scientific">Sinorhizobium psoraleae</name>
    <dbReference type="NCBI Taxonomy" id="520838"/>
    <lineage>
        <taxon>Bacteria</taxon>
        <taxon>Pseudomonadati</taxon>
        <taxon>Pseudomonadota</taxon>
        <taxon>Alphaproteobacteria</taxon>
        <taxon>Hyphomicrobiales</taxon>
        <taxon>Rhizobiaceae</taxon>
        <taxon>Sinorhizobium/Ensifer group</taxon>
        <taxon>Sinorhizobium</taxon>
    </lineage>
</organism>
<dbReference type="RefSeq" id="WP_269277222.1">
    <property type="nucleotide sequence ID" value="NZ_JAPVOI010000004.1"/>
</dbReference>
<feature type="region of interest" description="Disordered" evidence="1">
    <location>
        <begin position="107"/>
        <end position="178"/>
    </location>
</feature>